<reference evidence="1" key="1">
    <citation type="submission" date="2018-11" db="EMBL/GenBank/DDBJ databases">
        <authorList>
            <consortium name="Genoscope - CEA"/>
            <person name="William W."/>
        </authorList>
    </citation>
    <scope>NUCLEOTIDE SEQUENCE</scope>
</reference>
<evidence type="ECO:0000313" key="1">
    <source>
        <dbReference type="EMBL" id="VDD35711.1"/>
    </source>
</evidence>
<protein>
    <submittedName>
        <fullName evidence="1">Uncharacterized protein</fullName>
    </submittedName>
</protein>
<accession>A0A3P6EGK1</accession>
<organism evidence="1">
    <name type="scientific">Brassica oleracea</name>
    <name type="common">Wild cabbage</name>
    <dbReference type="NCBI Taxonomy" id="3712"/>
    <lineage>
        <taxon>Eukaryota</taxon>
        <taxon>Viridiplantae</taxon>
        <taxon>Streptophyta</taxon>
        <taxon>Embryophyta</taxon>
        <taxon>Tracheophyta</taxon>
        <taxon>Spermatophyta</taxon>
        <taxon>Magnoliopsida</taxon>
        <taxon>eudicotyledons</taxon>
        <taxon>Gunneridae</taxon>
        <taxon>Pentapetalae</taxon>
        <taxon>rosids</taxon>
        <taxon>malvids</taxon>
        <taxon>Brassicales</taxon>
        <taxon>Brassicaceae</taxon>
        <taxon>Brassiceae</taxon>
        <taxon>Brassica</taxon>
    </lineage>
</organism>
<dbReference type="EMBL" id="LR031876">
    <property type="protein sequence ID" value="VDD35711.1"/>
    <property type="molecule type" value="Genomic_DNA"/>
</dbReference>
<dbReference type="AlphaFoldDB" id="A0A3P6EGK1"/>
<gene>
    <name evidence="1" type="ORF">BOLC7T41271H</name>
</gene>
<proteinExistence type="predicted"/>
<sequence length="50" mass="5659">MKPIKRPGFFLQGPKSGTITQGRRISVTNVSVITARRIFVVKQNRELKTC</sequence>
<name>A0A3P6EGK1_BRAOL</name>